<dbReference type="RefSeq" id="WP_386373370.1">
    <property type="nucleotide sequence ID" value="NZ_JBHUMP010000005.1"/>
</dbReference>
<feature type="transmembrane region" description="Helical" evidence="6">
    <location>
        <begin position="272"/>
        <end position="290"/>
    </location>
</feature>
<dbReference type="Proteomes" id="UP001597474">
    <property type="component" value="Unassembled WGS sequence"/>
</dbReference>
<reference evidence="8" key="1">
    <citation type="journal article" date="2019" name="Int. J. Syst. Evol. Microbiol.">
        <title>The Global Catalogue of Microorganisms (GCM) 10K type strain sequencing project: providing services to taxonomists for standard genome sequencing and annotation.</title>
        <authorList>
            <consortium name="The Broad Institute Genomics Platform"/>
            <consortium name="The Broad Institute Genome Sequencing Center for Infectious Disease"/>
            <person name="Wu L."/>
            <person name="Ma J."/>
        </authorList>
    </citation>
    <scope>NUCLEOTIDE SEQUENCE [LARGE SCALE GENOMIC DNA]</scope>
    <source>
        <strain evidence="8">TISTR 2562</strain>
    </source>
</reference>
<evidence type="ECO:0000313" key="7">
    <source>
        <dbReference type="EMBL" id="MFD2739597.1"/>
    </source>
</evidence>
<evidence type="ECO:0000256" key="3">
    <source>
        <dbReference type="ARBA" id="ARBA00022692"/>
    </source>
</evidence>
<comment type="subcellular location">
    <subcellularLocation>
        <location evidence="1">Cell membrane</location>
        <topology evidence="1">Multi-pass membrane protein</topology>
    </subcellularLocation>
</comment>
<evidence type="ECO:0000256" key="4">
    <source>
        <dbReference type="ARBA" id="ARBA00022989"/>
    </source>
</evidence>
<dbReference type="CDD" id="cd06580">
    <property type="entry name" value="TM_PBP1_transp_TpRbsC_like"/>
    <property type="match status" value="1"/>
</dbReference>
<feature type="transmembrane region" description="Helical" evidence="6">
    <location>
        <begin position="295"/>
        <end position="312"/>
    </location>
</feature>
<keyword evidence="5 6" id="KW-0472">Membrane</keyword>
<feature type="transmembrane region" description="Helical" evidence="6">
    <location>
        <begin position="63"/>
        <end position="81"/>
    </location>
</feature>
<evidence type="ECO:0000313" key="8">
    <source>
        <dbReference type="Proteomes" id="UP001597474"/>
    </source>
</evidence>
<feature type="transmembrane region" description="Helical" evidence="6">
    <location>
        <begin position="324"/>
        <end position="344"/>
    </location>
</feature>
<name>A0ABW5U2C3_9RHOB</name>
<evidence type="ECO:0000256" key="1">
    <source>
        <dbReference type="ARBA" id="ARBA00004651"/>
    </source>
</evidence>
<keyword evidence="2" id="KW-1003">Cell membrane</keyword>
<feature type="transmembrane region" description="Helical" evidence="6">
    <location>
        <begin position="194"/>
        <end position="216"/>
    </location>
</feature>
<protein>
    <submittedName>
        <fullName evidence="7">ABC transporter permease</fullName>
    </submittedName>
</protein>
<dbReference type="InterPro" id="IPR001851">
    <property type="entry name" value="ABC_transp_permease"/>
</dbReference>
<evidence type="ECO:0000256" key="2">
    <source>
        <dbReference type="ARBA" id="ARBA00022475"/>
    </source>
</evidence>
<keyword evidence="4 6" id="KW-1133">Transmembrane helix</keyword>
<comment type="caution">
    <text evidence="7">The sequence shown here is derived from an EMBL/GenBank/DDBJ whole genome shotgun (WGS) entry which is preliminary data.</text>
</comment>
<feature type="transmembrane region" description="Helical" evidence="6">
    <location>
        <begin position="237"/>
        <end position="260"/>
    </location>
</feature>
<dbReference type="PANTHER" id="PTHR47089:SF1">
    <property type="entry name" value="GUANOSINE ABC TRANSPORTER PERMEASE PROTEIN NUPP"/>
    <property type="match status" value="1"/>
</dbReference>
<proteinExistence type="predicted"/>
<dbReference type="Pfam" id="PF02653">
    <property type="entry name" value="BPD_transp_2"/>
    <property type="match status" value="1"/>
</dbReference>
<sequence>MPYRIEPRAEASRAMALAAPLLATLLTLLVSTLFFLSLGLDPALTLYTFFVEPLTTLNGVSEWLLKAAPLILIACGLAIGFRANVWNIGAEGQLIIGAIAATGVGLFAPIPESALLLPLMVLAGMLAGAAWAAIPAFLKARMNTNEILVTLMLTYVAELILSYLVHGPWRDPDGFNFPQTALLPNAGMFGVFDYAYRLNTSIFFTVIAVIATWLFMERSFLGYKMSVGGTAPAAARFAGFSGAAAIWVGLLVSGAAAGLAGVTEVAGPLGQLSSQISPGYGFAAIIVAFIGRLNAFGIALGGLLLSLLYLGGETAQLSLGLPSSIALIFQGMLLFFLLASNFLINFRVRKIAARTS</sequence>
<organism evidence="7 8">
    <name type="scientific">Sulfitobacter aestuarii</name>
    <dbReference type="NCBI Taxonomy" id="2161676"/>
    <lineage>
        <taxon>Bacteria</taxon>
        <taxon>Pseudomonadati</taxon>
        <taxon>Pseudomonadota</taxon>
        <taxon>Alphaproteobacteria</taxon>
        <taxon>Rhodobacterales</taxon>
        <taxon>Roseobacteraceae</taxon>
        <taxon>Sulfitobacter</taxon>
    </lineage>
</organism>
<dbReference type="PANTHER" id="PTHR47089">
    <property type="entry name" value="ABC TRANSPORTER, PERMEASE PROTEIN"/>
    <property type="match status" value="1"/>
</dbReference>
<gene>
    <name evidence="7" type="ORF">ACFSUD_08460</name>
</gene>
<accession>A0ABW5U2C3</accession>
<feature type="transmembrane region" description="Helical" evidence="6">
    <location>
        <begin position="93"/>
        <end position="110"/>
    </location>
</feature>
<feature type="transmembrane region" description="Helical" evidence="6">
    <location>
        <begin position="147"/>
        <end position="165"/>
    </location>
</feature>
<keyword evidence="8" id="KW-1185">Reference proteome</keyword>
<feature type="transmembrane region" description="Helical" evidence="6">
    <location>
        <begin position="116"/>
        <end position="138"/>
    </location>
</feature>
<dbReference type="EMBL" id="JBHUMP010000005">
    <property type="protein sequence ID" value="MFD2739597.1"/>
    <property type="molecule type" value="Genomic_DNA"/>
</dbReference>
<keyword evidence="3 6" id="KW-0812">Transmembrane</keyword>
<evidence type="ECO:0000256" key="5">
    <source>
        <dbReference type="ARBA" id="ARBA00023136"/>
    </source>
</evidence>
<evidence type="ECO:0000256" key="6">
    <source>
        <dbReference type="SAM" id="Phobius"/>
    </source>
</evidence>